<sequence>MPENGEEKLTTVAYHIEEGGYDTEEKAARAYDLAALKYWGPTTHINFPLSTYEKELEDMQNMSRQEFVAHLRRRSSGFSRGASMYRGVTRHHQQGRWQARIGRVAGNKDLYLGTFSTQEEAAEAYDIAAIKFRGISAVTNFDISRYDVKRICSSSTLIGGELAKRSPPKDSEGVPNDHTSASGSTQPQLAITNGEPNDDIIQMTDMGWNGNEQNPKGQLGGDCSSHGYDALQGSKYEDNDGNVNSETNVNMTNNVDAGHQVPVFALWNP</sequence>
<feature type="domain" description="AP2/ERF" evidence="8">
    <location>
        <begin position="84"/>
        <end position="142"/>
    </location>
</feature>
<dbReference type="PRINTS" id="PR00367">
    <property type="entry name" value="ETHRSPELEMNT"/>
</dbReference>
<dbReference type="GO" id="GO:0003700">
    <property type="term" value="F:DNA-binding transcription factor activity"/>
    <property type="evidence" value="ECO:0007669"/>
    <property type="project" value="InterPro"/>
</dbReference>
<evidence type="ECO:0000256" key="5">
    <source>
        <dbReference type="ARBA" id="ARBA00023163"/>
    </source>
</evidence>
<dbReference type="InterPro" id="IPR016177">
    <property type="entry name" value="DNA-bd_dom_sf"/>
</dbReference>
<dbReference type="GO" id="GO:0005634">
    <property type="term" value="C:nucleus"/>
    <property type="evidence" value="ECO:0007669"/>
    <property type="project" value="UniProtKB-SubCell"/>
</dbReference>
<keyword evidence="4 9" id="KW-0238">DNA-binding</keyword>
<comment type="subcellular location">
    <subcellularLocation>
        <location evidence="1">Nucleus</location>
    </subcellularLocation>
</comment>
<dbReference type="InterPro" id="IPR036955">
    <property type="entry name" value="AP2/ERF_dom_sf"/>
</dbReference>
<dbReference type="AlphaFoldDB" id="A0AAV3R7M6"/>
<dbReference type="EMBL" id="BAABME010007857">
    <property type="protein sequence ID" value="GAA0171864.1"/>
    <property type="molecule type" value="Genomic_DNA"/>
</dbReference>
<comment type="caution">
    <text evidence="9">The sequence shown here is derived from an EMBL/GenBank/DDBJ whole genome shotgun (WGS) entry which is preliminary data.</text>
</comment>
<gene>
    <name evidence="9" type="ORF">LIER_25801</name>
</gene>
<evidence type="ECO:0000313" key="10">
    <source>
        <dbReference type="Proteomes" id="UP001454036"/>
    </source>
</evidence>
<evidence type="ECO:0000256" key="3">
    <source>
        <dbReference type="ARBA" id="ARBA00023015"/>
    </source>
</evidence>
<dbReference type="PANTHER" id="PTHR32467:SF90">
    <property type="entry name" value="AP2-LIKE ETHYLENE-RESPONSIVE TRANSCRIPTION FACTOR AIL1"/>
    <property type="match status" value="1"/>
</dbReference>
<dbReference type="FunFam" id="3.30.730.10:FF:000002">
    <property type="entry name" value="AP2-like ethylene-responsive transcription factor"/>
    <property type="match status" value="1"/>
</dbReference>
<dbReference type="SMART" id="SM00380">
    <property type="entry name" value="AP2"/>
    <property type="match status" value="2"/>
</dbReference>
<dbReference type="PANTHER" id="PTHR32467">
    <property type="entry name" value="AP2-LIKE ETHYLENE-RESPONSIVE TRANSCRIPTION FACTOR"/>
    <property type="match status" value="1"/>
</dbReference>
<dbReference type="Proteomes" id="UP001454036">
    <property type="component" value="Unassembled WGS sequence"/>
</dbReference>
<evidence type="ECO:0000256" key="4">
    <source>
        <dbReference type="ARBA" id="ARBA00023125"/>
    </source>
</evidence>
<dbReference type="Gene3D" id="3.30.730.10">
    <property type="entry name" value="AP2/ERF domain"/>
    <property type="match status" value="2"/>
</dbReference>
<dbReference type="InterPro" id="IPR001471">
    <property type="entry name" value="AP2/ERF_dom"/>
</dbReference>
<protein>
    <submittedName>
        <fullName evidence="9">DNA-binding transcription factor</fullName>
    </submittedName>
</protein>
<dbReference type="CDD" id="cd00018">
    <property type="entry name" value="AP2"/>
    <property type="match status" value="1"/>
</dbReference>
<dbReference type="GO" id="GO:0003677">
    <property type="term" value="F:DNA binding"/>
    <property type="evidence" value="ECO:0007669"/>
    <property type="project" value="UniProtKB-KW"/>
</dbReference>
<feature type="domain" description="AP2/ERF" evidence="8">
    <location>
        <begin position="1"/>
        <end position="48"/>
    </location>
</feature>
<evidence type="ECO:0000256" key="7">
    <source>
        <dbReference type="SAM" id="MobiDB-lite"/>
    </source>
</evidence>
<name>A0AAV3R7M6_LITER</name>
<keyword evidence="5" id="KW-0804">Transcription</keyword>
<evidence type="ECO:0000256" key="1">
    <source>
        <dbReference type="ARBA" id="ARBA00004123"/>
    </source>
</evidence>
<reference evidence="9 10" key="1">
    <citation type="submission" date="2024-01" db="EMBL/GenBank/DDBJ databases">
        <title>The complete chloroplast genome sequence of Lithospermum erythrorhizon: insights into the phylogenetic relationship among Boraginaceae species and the maternal lineages of purple gromwells.</title>
        <authorList>
            <person name="Okada T."/>
            <person name="Watanabe K."/>
        </authorList>
    </citation>
    <scope>NUCLEOTIDE SEQUENCE [LARGE SCALE GENOMIC DNA]</scope>
</reference>
<evidence type="ECO:0000256" key="6">
    <source>
        <dbReference type="ARBA" id="ARBA00023242"/>
    </source>
</evidence>
<keyword evidence="2" id="KW-0677">Repeat</keyword>
<keyword evidence="3" id="KW-0805">Transcription regulation</keyword>
<feature type="compositionally biased region" description="Polar residues" evidence="7">
    <location>
        <begin position="177"/>
        <end position="195"/>
    </location>
</feature>
<feature type="compositionally biased region" description="Basic and acidic residues" evidence="7">
    <location>
        <begin position="162"/>
        <end position="172"/>
    </location>
</feature>
<organism evidence="9 10">
    <name type="scientific">Lithospermum erythrorhizon</name>
    <name type="common">Purple gromwell</name>
    <name type="synonym">Lithospermum officinale var. erythrorhizon</name>
    <dbReference type="NCBI Taxonomy" id="34254"/>
    <lineage>
        <taxon>Eukaryota</taxon>
        <taxon>Viridiplantae</taxon>
        <taxon>Streptophyta</taxon>
        <taxon>Embryophyta</taxon>
        <taxon>Tracheophyta</taxon>
        <taxon>Spermatophyta</taxon>
        <taxon>Magnoliopsida</taxon>
        <taxon>eudicotyledons</taxon>
        <taxon>Gunneridae</taxon>
        <taxon>Pentapetalae</taxon>
        <taxon>asterids</taxon>
        <taxon>lamiids</taxon>
        <taxon>Boraginales</taxon>
        <taxon>Boraginaceae</taxon>
        <taxon>Boraginoideae</taxon>
        <taxon>Lithospermeae</taxon>
        <taxon>Lithospermum</taxon>
    </lineage>
</organism>
<keyword evidence="10" id="KW-1185">Reference proteome</keyword>
<dbReference type="Pfam" id="PF00847">
    <property type="entry name" value="AP2"/>
    <property type="match status" value="1"/>
</dbReference>
<proteinExistence type="predicted"/>
<feature type="region of interest" description="Disordered" evidence="7">
    <location>
        <begin position="160"/>
        <end position="227"/>
    </location>
</feature>
<dbReference type="PROSITE" id="PS51032">
    <property type="entry name" value="AP2_ERF"/>
    <property type="match status" value="2"/>
</dbReference>
<evidence type="ECO:0000256" key="2">
    <source>
        <dbReference type="ARBA" id="ARBA00022737"/>
    </source>
</evidence>
<evidence type="ECO:0000313" key="9">
    <source>
        <dbReference type="EMBL" id="GAA0171864.1"/>
    </source>
</evidence>
<dbReference type="SUPFAM" id="SSF54171">
    <property type="entry name" value="DNA-binding domain"/>
    <property type="match status" value="2"/>
</dbReference>
<evidence type="ECO:0000259" key="8">
    <source>
        <dbReference type="PROSITE" id="PS51032"/>
    </source>
</evidence>
<keyword evidence="6" id="KW-0539">Nucleus</keyword>
<accession>A0AAV3R7M6</accession>